<comment type="caution">
    <text evidence="2">The sequence shown here is derived from an EMBL/GenBank/DDBJ whole genome shotgun (WGS) entry which is preliminary data.</text>
</comment>
<dbReference type="InterPro" id="IPR000719">
    <property type="entry name" value="Prot_kinase_dom"/>
</dbReference>
<dbReference type="EMBL" id="JAIQCV010000001">
    <property type="protein sequence ID" value="KAH1130948.1"/>
    <property type="molecule type" value="Genomic_DNA"/>
</dbReference>
<dbReference type="GO" id="GO:0005524">
    <property type="term" value="F:ATP binding"/>
    <property type="evidence" value="ECO:0007669"/>
    <property type="project" value="InterPro"/>
</dbReference>
<evidence type="ECO:0000313" key="3">
    <source>
        <dbReference type="Proteomes" id="UP000828251"/>
    </source>
</evidence>
<accession>A0A9D3WMA4</accession>
<sequence length="92" mass="10339">MNKYGGKISERNVNYYTQMILKAPLDVHEKGFIHSALKLCNILAFPPQHGIGLPTLKITDFGLKKLFYYKPNFRLVSIDIVASVGVAGHKHI</sequence>
<dbReference type="GO" id="GO:0004672">
    <property type="term" value="F:protein kinase activity"/>
    <property type="evidence" value="ECO:0007669"/>
    <property type="project" value="InterPro"/>
</dbReference>
<dbReference type="AlphaFoldDB" id="A0A9D3WMA4"/>
<dbReference type="SUPFAM" id="SSF56112">
    <property type="entry name" value="Protein kinase-like (PK-like)"/>
    <property type="match status" value="1"/>
</dbReference>
<evidence type="ECO:0000313" key="2">
    <source>
        <dbReference type="EMBL" id="KAH1130948.1"/>
    </source>
</evidence>
<reference evidence="2 3" key="1">
    <citation type="journal article" date="2021" name="Plant Biotechnol. J.">
        <title>Multi-omics assisted identification of the key and species-specific regulatory components of drought-tolerant mechanisms in Gossypium stocksii.</title>
        <authorList>
            <person name="Yu D."/>
            <person name="Ke L."/>
            <person name="Zhang D."/>
            <person name="Wu Y."/>
            <person name="Sun Y."/>
            <person name="Mei J."/>
            <person name="Sun J."/>
            <person name="Sun Y."/>
        </authorList>
    </citation>
    <scope>NUCLEOTIDE SEQUENCE [LARGE SCALE GENOMIC DNA]</scope>
    <source>
        <strain evidence="3">cv. E1</strain>
        <tissue evidence="2">Leaf</tissue>
    </source>
</reference>
<dbReference type="Proteomes" id="UP000828251">
    <property type="component" value="Unassembled WGS sequence"/>
</dbReference>
<dbReference type="InterPro" id="IPR011009">
    <property type="entry name" value="Kinase-like_dom_sf"/>
</dbReference>
<dbReference type="OrthoDB" id="25592at2759"/>
<protein>
    <recommendedName>
        <fullName evidence="1">Protein kinase domain-containing protein</fullName>
    </recommendedName>
</protein>
<dbReference type="Pfam" id="PF00069">
    <property type="entry name" value="Pkinase"/>
    <property type="match status" value="1"/>
</dbReference>
<evidence type="ECO:0000259" key="1">
    <source>
        <dbReference type="PROSITE" id="PS50011"/>
    </source>
</evidence>
<proteinExistence type="predicted"/>
<keyword evidence="3" id="KW-1185">Reference proteome</keyword>
<feature type="domain" description="Protein kinase" evidence="1">
    <location>
        <begin position="1"/>
        <end position="92"/>
    </location>
</feature>
<dbReference type="PROSITE" id="PS50011">
    <property type="entry name" value="PROTEIN_KINASE_DOM"/>
    <property type="match status" value="1"/>
</dbReference>
<organism evidence="2 3">
    <name type="scientific">Gossypium stocksii</name>
    <dbReference type="NCBI Taxonomy" id="47602"/>
    <lineage>
        <taxon>Eukaryota</taxon>
        <taxon>Viridiplantae</taxon>
        <taxon>Streptophyta</taxon>
        <taxon>Embryophyta</taxon>
        <taxon>Tracheophyta</taxon>
        <taxon>Spermatophyta</taxon>
        <taxon>Magnoliopsida</taxon>
        <taxon>eudicotyledons</taxon>
        <taxon>Gunneridae</taxon>
        <taxon>Pentapetalae</taxon>
        <taxon>rosids</taxon>
        <taxon>malvids</taxon>
        <taxon>Malvales</taxon>
        <taxon>Malvaceae</taxon>
        <taxon>Malvoideae</taxon>
        <taxon>Gossypium</taxon>
    </lineage>
</organism>
<gene>
    <name evidence="2" type="ORF">J1N35_002326</name>
</gene>
<dbReference type="Gene3D" id="1.10.510.10">
    <property type="entry name" value="Transferase(Phosphotransferase) domain 1"/>
    <property type="match status" value="1"/>
</dbReference>
<name>A0A9D3WMA4_9ROSI</name>